<feature type="compositionally biased region" description="Basic and acidic residues" evidence="1">
    <location>
        <begin position="71"/>
        <end position="82"/>
    </location>
</feature>
<reference evidence="2 3" key="1">
    <citation type="submission" date="2018-11" db="EMBL/GenBank/DDBJ databases">
        <title>Characterization of surface water Dickeya isolates.</title>
        <authorList>
            <person name="Van Gijsegem F."/>
            <person name="Pedron J."/>
        </authorList>
    </citation>
    <scope>NUCLEOTIDE SEQUENCE [LARGE SCALE GENOMIC DNA]</scope>
    <source>
        <strain evidence="2 3">FVG1-MFV-O17</strain>
    </source>
</reference>
<evidence type="ECO:0000313" key="2">
    <source>
        <dbReference type="EMBL" id="RNM07946.1"/>
    </source>
</evidence>
<dbReference type="RefSeq" id="WP_123252198.1">
    <property type="nucleotide sequence ID" value="NZ_RJLR01000011.1"/>
</dbReference>
<proteinExistence type="predicted"/>
<dbReference type="Proteomes" id="UP000276061">
    <property type="component" value="Unassembled WGS sequence"/>
</dbReference>
<feature type="region of interest" description="Disordered" evidence="1">
    <location>
        <begin position="57"/>
        <end position="114"/>
    </location>
</feature>
<protein>
    <submittedName>
        <fullName evidence="2">Terminase</fullName>
    </submittedName>
</protein>
<comment type="caution">
    <text evidence="2">The sequence shown here is derived from an EMBL/GenBank/DDBJ whole genome shotgun (WGS) entry which is preliminary data.</text>
</comment>
<dbReference type="OrthoDB" id="8227562at2"/>
<sequence length="280" mass="30988">MAKHDWKALQAAFLADNAETGITAQQWCEEYGLNYQSARRYIKLRSAQSAQKEVRKTAQSAQVKRSAQKCAKGDTAKQKENDVAAGAHDADTDAQQPETEPQRDASGRFAEGNKLGGNYGVPANAFQPGNQIPRKHSAYSRYLDADELFDAASESDLHDELIFTRARALSVTRTLNKIMEDLQNAESVEARIELYDKFIKAEAGLDRNIARIESIENSLSKLSLDAVNRPRLTADTYRIKAATAKLKAETQKLTAENQGVETPLSSVVDELHEETKDGML</sequence>
<name>A0A3N0G6T5_9GAMM</name>
<dbReference type="AlphaFoldDB" id="A0A3N0G6T5"/>
<gene>
    <name evidence="2" type="ORF">EF878_05475</name>
</gene>
<accession>A0A3N0G6T5</accession>
<evidence type="ECO:0000313" key="3">
    <source>
        <dbReference type="Proteomes" id="UP000276061"/>
    </source>
</evidence>
<organism evidence="2 3">
    <name type="scientific">Dickeya undicola</name>
    <dbReference type="NCBI Taxonomy" id="1577887"/>
    <lineage>
        <taxon>Bacteria</taxon>
        <taxon>Pseudomonadati</taxon>
        <taxon>Pseudomonadota</taxon>
        <taxon>Gammaproteobacteria</taxon>
        <taxon>Enterobacterales</taxon>
        <taxon>Pectobacteriaceae</taxon>
        <taxon>Dickeya</taxon>
    </lineage>
</organism>
<evidence type="ECO:0000256" key="1">
    <source>
        <dbReference type="SAM" id="MobiDB-lite"/>
    </source>
</evidence>
<dbReference type="EMBL" id="RJLR01000011">
    <property type="protein sequence ID" value="RNM07946.1"/>
    <property type="molecule type" value="Genomic_DNA"/>
</dbReference>